<evidence type="ECO:0000313" key="8">
    <source>
        <dbReference type="Proteomes" id="UP000278756"/>
    </source>
</evidence>
<keyword evidence="5" id="KW-0732">Signal</keyword>
<dbReference type="InterPro" id="IPR002130">
    <property type="entry name" value="Cyclophilin-type_PPIase_dom"/>
</dbReference>
<feature type="signal peptide" evidence="5">
    <location>
        <begin position="1"/>
        <end position="21"/>
    </location>
</feature>
<dbReference type="CDD" id="cd00317">
    <property type="entry name" value="cyclophilin"/>
    <property type="match status" value="1"/>
</dbReference>
<evidence type="ECO:0000256" key="1">
    <source>
        <dbReference type="ARBA" id="ARBA00007365"/>
    </source>
</evidence>
<dbReference type="PANTHER" id="PTHR43246">
    <property type="entry name" value="PEPTIDYL-PROLYL CIS-TRANS ISOMERASE CYP38, CHLOROPLASTIC"/>
    <property type="match status" value="1"/>
</dbReference>
<dbReference type="EMBL" id="AP018827">
    <property type="protein sequence ID" value="BBF79714.1"/>
    <property type="molecule type" value="Genomic_DNA"/>
</dbReference>
<evidence type="ECO:0000313" key="7">
    <source>
        <dbReference type="EMBL" id="BBF79714.1"/>
    </source>
</evidence>
<protein>
    <recommendedName>
        <fullName evidence="2">peptidylprolyl isomerase</fullName>
        <ecNumber evidence="2">5.2.1.8</ecNumber>
    </recommendedName>
</protein>
<dbReference type="GO" id="GO:0003755">
    <property type="term" value="F:peptidyl-prolyl cis-trans isomerase activity"/>
    <property type="evidence" value="ECO:0007669"/>
    <property type="project" value="UniProtKB-KW"/>
</dbReference>
<dbReference type="EC" id="5.2.1.8" evidence="2"/>
<dbReference type="GO" id="GO:0006457">
    <property type="term" value="P:protein folding"/>
    <property type="evidence" value="ECO:0007669"/>
    <property type="project" value="InterPro"/>
</dbReference>
<dbReference type="Gene3D" id="2.40.100.10">
    <property type="entry name" value="Cyclophilin-like"/>
    <property type="match status" value="1"/>
</dbReference>
<comment type="similarity">
    <text evidence="1">Belongs to the cyclophilin-type PPIase family.</text>
</comment>
<dbReference type="PROSITE" id="PS00170">
    <property type="entry name" value="CSA_PPIASE_1"/>
    <property type="match status" value="1"/>
</dbReference>
<gene>
    <name evidence="7" type="ORF">EM6_0284</name>
</gene>
<dbReference type="AlphaFoldDB" id="A0A3G9G426"/>
<evidence type="ECO:0000259" key="6">
    <source>
        <dbReference type="PROSITE" id="PS50072"/>
    </source>
</evidence>
<name>A0A3G9G426_9CAUL</name>
<dbReference type="InterPro" id="IPR029000">
    <property type="entry name" value="Cyclophilin-like_dom_sf"/>
</dbReference>
<dbReference type="PROSITE" id="PS50072">
    <property type="entry name" value="CSA_PPIASE_2"/>
    <property type="match status" value="1"/>
</dbReference>
<dbReference type="SUPFAM" id="SSF50891">
    <property type="entry name" value="Cyclophilin-like"/>
    <property type="match status" value="1"/>
</dbReference>
<dbReference type="RefSeq" id="WP_126422809.1">
    <property type="nucleotide sequence ID" value="NZ_AP018827.1"/>
</dbReference>
<reference evidence="8" key="2">
    <citation type="journal article" date="2017" name="Plant Physiol. Biochem.">
        <title>Differential oxidative and antioxidative response of duckweed Lemna minor toward plant growth promoting/inhibiting bacteria.</title>
        <authorList>
            <person name="Ishizawa H."/>
            <person name="Kuroda M."/>
            <person name="Morikawa M."/>
            <person name="Ike M."/>
        </authorList>
    </citation>
    <scope>NUCLEOTIDE SEQUENCE [LARGE SCALE GENOMIC DNA]</scope>
    <source>
        <strain evidence="8">M6</strain>
    </source>
</reference>
<dbReference type="InterPro" id="IPR044665">
    <property type="entry name" value="E_coli_cyclophilin_A-like"/>
</dbReference>
<keyword evidence="3" id="KW-0697">Rotamase</keyword>
<reference evidence="8" key="1">
    <citation type="journal article" date="2017" name="Biotechnol. Biofuels">
        <title>Evaluation of environmental bacterial communities as a factor affecting the growth of duckweed Lemna minor.</title>
        <authorList>
            <person name="Ishizawa H."/>
            <person name="Kuroda M."/>
            <person name="Morikawa M."/>
            <person name="Ike M."/>
        </authorList>
    </citation>
    <scope>NUCLEOTIDE SEQUENCE [LARGE SCALE GENOMIC DNA]</scope>
    <source>
        <strain evidence="8">M6</strain>
    </source>
</reference>
<keyword evidence="4 7" id="KW-0413">Isomerase</keyword>
<evidence type="ECO:0000256" key="4">
    <source>
        <dbReference type="ARBA" id="ARBA00023235"/>
    </source>
</evidence>
<feature type="domain" description="PPIase cyclophilin-type" evidence="6">
    <location>
        <begin position="40"/>
        <end position="207"/>
    </location>
</feature>
<proteinExistence type="inferred from homology"/>
<evidence type="ECO:0000256" key="5">
    <source>
        <dbReference type="SAM" id="SignalP"/>
    </source>
</evidence>
<accession>A0A3G9G426</accession>
<dbReference type="Proteomes" id="UP000278756">
    <property type="component" value="Chromosome 1"/>
</dbReference>
<organism evidence="7 8">
    <name type="scientific">Asticcacaulis excentricus</name>
    <dbReference type="NCBI Taxonomy" id="78587"/>
    <lineage>
        <taxon>Bacteria</taxon>
        <taxon>Pseudomonadati</taxon>
        <taxon>Pseudomonadota</taxon>
        <taxon>Alphaproteobacteria</taxon>
        <taxon>Caulobacterales</taxon>
        <taxon>Caulobacteraceae</taxon>
        <taxon>Asticcacaulis</taxon>
    </lineage>
</organism>
<sequence length="273" mass="29060">MKAWGAGVIAALAALATAATAQDWTPLDADNTLVMETTQGRVIIALSPQMAPQGVARIKDLTRQGFYNGLLFHRVIDHFVAQTGNPNNKDGGRSPLPDLPLEAVFKLAETAPHMVVAQPDGATTGFIGAVPYVAMTDRHMPPASDGSHAVRAWGTHCRGVLGMGRGEARDSANSELYLMRDTVTRLDRDYTVVGRVVSGFDALAALRVGEPPVQPDAMAQVQLLADMPLAERPKLEIMNPTGAAFATLVKAKRAEKGADFSICDITVPVRTVP</sequence>
<feature type="chain" id="PRO_5018269531" description="peptidylprolyl isomerase" evidence="5">
    <location>
        <begin position="22"/>
        <end position="273"/>
    </location>
</feature>
<dbReference type="OrthoDB" id="9807797at2"/>
<dbReference type="InterPro" id="IPR020892">
    <property type="entry name" value="Cyclophilin-type_PPIase_CS"/>
</dbReference>
<evidence type="ECO:0000256" key="2">
    <source>
        <dbReference type="ARBA" id="ARBA00013194"/>
    </source>
</evidence>
<dbReference type="Pfam" id="PF00160">
    <property type="entry name" value="Pro_isomerase"/>
    <property type="match status" value="1"/>
</dbReference>
<evidence type="ECO:0000256" key="3">
    <source>
        <dbReference type="ARBA" id="ARBA00023110"/>
    </source>
</evidence>